<dbReference type="PRINTS" id="PR00039">
    <property type="entry name" value="HTHLYSR"/>
</dbReference>
<dbReference type="Proteomes" id="UP000585226">
    <property type="component" value="Unassembled WGS sequence"/>
</dbReference>
<dbReference type="RefSeq" id="WP_177112679.1">
    <property type="nucleotide sequence ID" value="NZ_JACASD010000062.1"/>
</dbReference>
<dbReference type="AlphaFoldDB" id="A0A7Y8G471"/>
<dbReference type="InterPro" id="IPR000847">
    <property type="entry name" value="LysR_HTH_N"/>
</dbReference>
<sequence>MRVNLDVQSLRSFIKVGETKSFTRAAQALSLTQPAISQQIRRLEDLLGVELFVRERGRVLLTLEGEKLIGYAMDIVACNDKIGGLFEKEKRRETVVLGMPEHFCERVLPHIISNMSIQFPSTQIVVKVARSGALLDAVKGGKIDLCLVIDELDIANEPPWHTLSVKWFASAQVGIADDLEDVPLVLFKPPCGFRSLAIRSLEACGLKWHCVYESEDLMSLRSAVQAGVGVTLLPYVAQVVGLRSLEGVSDLPRLPEFAVMLRERAGWNPSCRQQMLDLIRTAWASEYVDGPL</sequence>
<dbReference type="InterPro" id="IPR005119">
    <property type="entry name" value="LysR_subst-bd"/>
</dbReference>
<dbReference type="PANTHER" id="PTHR30579:SF7">
    <property type="entry name" value="HTH-TYPE TRANSCRIPTIONAL REGULATOR LRHA-RELATED"/>
    <property type="match status" value="1"/>
</dbReference>
<evidence type="ECO:0000313" key="6">
    <source>
        <dbReference type="EMBL" id="NWE90916.1"/>
    </source>
</evidence>
<evidence type="ECO:0000256" key="1">
    <source>
        <dbReference type="ARBA" id="ARBA00009437"/>
    </source>
</evidence>
<organism evidence="6 7">
    <name type="scientific">Pseudomonas reactans</name>
    <dbReference type="NCBI Taxonomy" id="117680"/>
    <lineage>
        <taxon>Bacteria</taxon>
        <taxon>Pseudomonadati</taxon>
        <taxon>Pseudomonadota</taxon>
        <taxon>Gammaproteobacteria</taxon>
        <taxon>Pseudomonadales</taxon>
        <taxon>Pseudomonadaceae</taxon>
        <taxon>Pseudomonas</taxon>
    </lineage>
</organism>
<evidence type="ECO:0000256" key="2">
    <source>
        <dbReference type="ARBA" id="ARBA00023015"/>
    </source>
</evidence>
<keyword evidence="3" id="KW-0238">DNA-binding</keyword>
<dbReference type="InterPro" id="IPR036390">
    <property type="entry name" value="WH_DNA-bd_sf"/>
</dbReference>
<comment type="caution">
    <text evidence="6">The sequence shown here is derived from an EMBL/GenBank/DDBJ whole genome shotgun (WGS) entry which is preliminary data.</text>
</comment>
<evidence type="ECO:0000259" key="5">
    <source>
        <dbReference type="PROSITE" id="PS50931"/>
    </source>
</evidence>
<evidence type="ECO:0000256" key="4">
    <source>
        <dbReference type="ARBA" id="ARBA00023163"/>
    </source>
</evidence>
<dbReference type="GO" id="GO:0003700">
    <property type="term" value="F:DNA-binding transcription factor activity"/>
    <property type="evidence" value="ECO:0007669"/>
    <property type="project" value="InterPro"/>
</dbReference>
<dbReference type="Gene3D" id="1.10.10.10">
    <property type="entry name" value="Winged helix-like DNA-binding domain superfamily/Winged helix DNA-binding domain"/>
    <property type="match status" value="1"/>
</dbReference>
<comment type="similarity">
    <text evidence="1">Belongs to the LysR transcriptional regulatory family.</text>
</comment>
<feature type="domain" description="HTH lysR-type" evidence="5">
    <location>
        <begin position="5"/>
        <end position="62"/>
    </location>
</feature>
<dbReference type="SUPFAM" id="SSF53850">
    <property type="entry name" value="Periplasmic binding protein-like II"/>
    <property type="match status" value="1"/>
</dbReference>
<accession>A0A7Y8G471</accession>
<dbReference type="PANTHER" id="PTHR30579">
    <property type="entry name" value="TRANSCRIPTIONAL REGULATOR"/>
    <property type="match status" value="1"/>
</dbReference>
<dbReference type="SUPFAM" id="SSF46785">
    <property type="entry name" value="Winged helix' DNA-binding domain"/>
    <property type="match status" value="1"/>
</dbReference>
<dbReference type="Gene3D" id="3.40.190.10">
    <property type="entry name" value="Periplasmic binding protein-like II"/>
    <property type="match status" value="2"/>
</dbReference>
<dbReference type="Pfam" id="PF00126">
    <property type="entry name" value="HTH_1"/>
    <property type="match status" value="1"/>
</dbReference>
<proteinExistence type="inferred from homology"/>
<name>A0A7Y8G471_9PSED</name>
<keyword evidence="2" id="KW-0805">Transcription regulation</keyword>
<dbReference type="Pfam" id="PF03466">
    <property type="entry name" value="LysR_substrate"/>
    <property type="match status" value="1"/>
</dbReference>
<dbReference type="PROSITE" id="PS50931">
    <property type="entry name" value="HTH_LYSR"/>
    <property type="match status" value="1"/>
</dbReference>
<gene>
    <name evidence="6" type="ORF">HX893_22580</name>
</gene>
<keyword evidence="4" id="KW-0804">Transcription</keyword>
<dbReference type="GO" id="GO:0003677">
    <property type="term" value="F:DNA binding"/>
    <property type="evidence" value="ECO:0007669"/>
    <property type="project" value="UniProtKB-KW"/>
</dbReference>
<dbReference type="EMBL" id="JACASD010000062">
    <property type="protein sequence ID" value="NWE90916.1"/>
    <property type="molecule type" value="Genomic_DNA"/>
</dbReference>
<protein>
    <submittedName>
        <fullName evidence="6">LysR family transcriptional regulator</fullName>
    </submittedName>
</protein>
<dbReference type="FunFam" id="1.10.10.10:FF:000001">
    <property type="entry name" value="LysR family transcriptional regulator"/>
    <property type="match status" value="1"/>
</dbReference>
<reference evidence="6 7" key="1">
    <citation type="submission" date="2020-04" db="EMBL/GenBank/DDBJ databases">
        <title>Molecular characterization of pseudomonads from Agaricus bisporus reveal novel blotch 2 pathogens in Western Europe.</title>
        <authorList>
            <person name="Taparia T."/>
            <person name="Krijger M."/>
            <person name="Haynes E."/>
            <person name="Elpinstone J.G."/>
            <person name="Noble R."/>
            <person name="Van Der Wolf J."/>
        </authorList>
    </citation>
    <scope>NUCLEOTIDE SEQUENCE [LARGE SCALE GENOMIC DNA]</scope>
    <source>
        <strain evidence="6 7">P8021</strain>
    </source>
</reference>
<dbReference type="InterPro" id="IPR050176">
    <property type="entry name" value="LTTR"/>
</dbReference>
<evidence type="ECO:0000256" key="3">
    <source>
        <dbReference type="ARBA" id="ARBA00023125"/>
    </source>
</evidence>
<evidence type="ECO:0000313" key="7">
    <source>
        <dbReference type="Proteomes" id="UP000585226"/>
    </source>
</evidence>
<dbReference type="InterPro" id="IPR036388">
    <property type="entry name" value="WH-like_DNA-bd_sf"/>
</dbReference>